<comment type="caution">
    <text evidence="2">The sequence shown here is derived from an EMBL/GenBank/DDBJ whole genome shotgun (WGS) entry which is preliminary data.</text>
</comment>
<reference evidence="2 3" key="1">
    <citation type="submission" date="2020-08" db="EMBL/GenBank/DDBJ databases">
        <title>Genome public.</title>
        <authorList>
            <person name="Liu C."/>
            <person name="Sun Q."/>
        </authorList>
    </citation>
    <scope>NUCLEOTIDE SEQUENCE [LARGE SCALE GENOMIC DNA]</scope>
    <source>
        <strain evidence="2 3">BX17</strain>
    </source>
</reference>
<protein>
    <submittedName>
        <fullName evidence="2">Uncharacterized protein</fullName>
    </submittedName>
</protein>
<evidence type="ECO:0000313" key="2">
    <source>
        <dbReference type="EMBL" id="MBC5652224.1"/>
    </source>
</evidence>
<organism evidence="2 3">
    <name type="scientific">Blautia segnis</name>
    <dbReference type="NCBI Taxonomy" id="2763030"/>
    <lineage>
        <taxon>Bacteria</taxon>
        <taxon>Bacillati</taxon>
        <taxon>Bacillota</taxon>
        <taxon>Clostridia</taxon>
        <taxon>Lachnospirales</taxon>
        <taxon>Lachnospiraceae</taxon>
        <taxon>Blautia</taxon>
    </lineage>
</organism>
<gene>
    <name evidence="2" type="ORF">H8S54_14205</name>
</gene>
<keyword evidence="1" id="KW-1133">Transmembrane helix</keyword>
<evidence type="ECO:0000256" key="1">
    <source>
        <dbReference type="SAM" id="Phobius"/>
    </source>
</evidence>
<evidence type="ECO:0000313" key="3">
    <source>
        <dbReference type="Proteomes" id="UP000652847"/>
    </source>
</evidence>
<accession>A0A8I0ABJ2</accession>
<proteinExistence type="predicted"/>
<dbReference type="Proteomes" id="UP000652847">
    <property type="component" value="Unassembled WGS sequence"/>
</dbReference>
<keyword evidence="1" id="KW-0472">Membrane</keyword>
<sequence>MIENNNNNHKKRKLRLDIAGFLRLTLSLPRIIRLPSLTLPLMALLSIMLLLVALPTDIYAKYILLAVEDSNMKVAGFEHKVSICPEGELPETWAPGSQAIYSILVSNQSTNGISQTSQTYSIEVVTAGTLPLCCTLLEESEWEGSWKEIASFQESPQEKTHIFQTDKMLLPEGCPTEHEYRLMVSWEDACQWEPMDTEDFIRINVNMEQKD</sequence>
<dbReference type="EMBL" id="JACOOT010000033">
    <property type="protein sequence ID" value="MBC5652224.1"/>
    <property type="molecule type" value="Genomic_DNA"/>
</dbReference>
<keyword evidence="1" id="KW-0812">Transmembrane</keyword>
<name>A0A8I0ABJ2_9FIRM</name>
<dbReference type="AlphaFoldDB" id="A0A8I0ABJ2"/>
<keyword evidence="3" id="KW-1185">Reference proteome</keyword>
<feature type="transmembrane region" description="Helical" evidence="1">
    <location>
        <begin position="31"/>
        <end position="54"/>
    </location>
</feature>
<dbReference type="RefSeq" id="WP_186901696.1">
    <property type="nucleotide sequence ID" value="NZ_JACOOT010000033.1"/>
</dbReference>